<comment type="catalytic activity">
    <reaction evidence="7">
        <text>a 2'-deoxyadenosine in DNA + S-adenosyl-L-methionine = an N(6)-methyl-2'-deoxyadenosine in DNA + S-adenosyl-L-homocysteine + H(+)</text>
        <dbReference type="Rhea" id="RHEA:15197"/>
        <dbReference type="Rhea" id="RHEA-COMP:12418"/>
        <dbReference type="Rhea" id="RHEA-COMP:12419"/>
        <dbReference type="ChEBI" id="CHEBI:15378"/>
        <dbReference type="ChEBI" id="CHEBI:57856"/>
        <dbReference type="ChEBI" id="CHEBI:59789"/>
        <dbReference type="ChEBI" id="CHEBI:90615"/>
        <dbReference type="ChEBI" id="CHEBI:90616"/>
        <dbReference type="EC" id="2.1.1.72"/>
    </reaction>
</comment>
<evidence type="ECO:0000256" key="5">
    <source>
        <dbReference type="ARBA" id="ARBA00022691"/>
    </source>
</evidence>
<evidence type="ECO:0000256" key="1">
    <source>
        <dbReference type="ARBA" id="ARBA00006594"/>
    </source>
</evidence>
<gene>
    <name evidence="11" type="ORF">NXS11_03195</name>
</gene>
<feature type="domain" description="N6 adenine-specific DNA methyltransferase N-terminal" evidence="10">
    <location>
        <begin position="14"/>
        <end position="168"/>
    </location>
</feature>
<dbReference type="NCBIfam" id="TIGR00497">
    <property type="entry name" value="hsdM"/>
    <property type="match status" value="1"/>
</dbReference>
<evidence type="ECO:0000256" key="2">
    <source>
        <dbReference type="ARBA" id="ARBA00011900"/>
    </source>
</evidence>
<evidence type="ECO:0000256" key="8">
    <source>
        <dbReference type="SAM" id="Coils"/>
    </source>
</evidence>
<dbReference type="Pfam" id="PF02384">
    <property type="entry name" value="N6_Mtase"/>
    <property type="match status" value="1"/>
</dbReference>
<dbReference type="RefSeq" id="WP_259198583.1">
    <property type="nucleotide sequence ID" value="NZ_JANUXY010000002.1"/>
</dbReference>
<dbReference type="Pfam" id="PF12161">
    <property type="entry name" value="HsdM_N"/>
    <property type="match status" value="1"/>
</dbReference>
<reference evidence="11 12" key="1">
    <citation type="journal article" date="2023" name="Int. J. Syst. Evol. Microbiol.">
        <title>Streptococcus sciuri sp. nov., Staphylococcus marylandisciuri sp. nov. and Staphylococcus americanisciuri sp. nov., isolated from faeces of eastern grey squirrel (Sciurus carolinensis).</title>
        <authorList>
            <person name="Volokhov D.V."/>
            <person name="Zagorodnyaya T.A."/>
            <person name="Furtak V.A."/>
            <person name="Nattanmai G."/>
            <person name="Randall L."/>
            <person name="Jose S."/>
            <person name="Gao Y."/>
            <person name="Eisenberg T."/>
            <person name="Delmonte P."/>
            <person name="Blom J."/>
            <person name="Mitchell K.K."/>
        </authorList>
    </citation>
    <scope>NUCLEOTIDE SEQUENCE [LARGE SCALE GENOMIC DNA]</scope>
    <source>
        <strain evidence="11 12">GRT3</strain>
    </source>
</reference>
<name>A0ABT2F0A7_9STAP</name>
<dbReference type="InterPro" id="IPR004546">
    <property type="entry name" value="Restrct_endonuc_T1M"/>
</dbReference>
<dbReference type="CDD" id="cd02440">
    <property type="entry name" value="AdoMet_MTases"/>
    <property type="match status" value="1"/>
</dbReference>
<dbReference type="Proteomes" id="UP001205609">
    <property type="component" value="Unassembled WGS sequence"/>
</dbReference>
<proteinExistence type="inferred from homology"/>
<dbReference type="PANTHER" id="PTHR42933:SF1">
    <property type="entry name" value="SITE-SPECIFIC DNA-METHYLTRANSFERASE (ADENINE-SPECIFIC)"/>
    <property type="match status" value="1"/>
</dbReference>
<evidence type="ECO:0000313" key="11">
    <source>
        <dbReference type="EMBL" id="MCS4485896.1"/>
    </source>
</evidence>
<keyword evidence="12" id="KW-1185">Reference proteome</keyword>
<dbReference type="GO" id="GO:0009007">
    <property type="term" value="F:site-specific DNA-methyltransferase (adenine-specific) activity"/>
    <property type="evidence" value="ECO:0007669"/>
    <property type="project" value="UniProtKB-EC"/>
</dbReference>
<keyword evidence="6" id="KW-0680">Restriction system</keyword>
<dbReference type="PRINTS" id="PR00507">
    <property type="entry name" value="N12N6MTFRASE"/>
</dbReference>
<dbReference type="InterPro" id="IPR022749">
    <property type="entry name" value="D12N6_MeTrfase_N"/>
</dbReference>
<dbReference type="InterPro" id="IPR038333">
    <property type="entry name" value="T1MK-like_N_sf"/>
</dbReference>
<dbReference type="Gene3D" id="3.40.50.150">
    <property type="entry name" value="Vaccinia Virus protein VP39"/>
    <property type="match status" value="1"/>
</dbReference>
<feature type="domain" description="DNA methylase adenine-specific" evidence="9">
    <location>
        <begin position="183"/>
        <end position="484"/>
    </location>
</feature>
<protein>
    <recommendedName>
        <fullName evidence="2">site-specific DNA-methyltransferase (adenine-specific)</fullName>
        <ecNumber evidence="2">2.1.1.72</ecNumber>
    </recommendedName>
</protein>
<keyword evidence="3 11" id="KW-0489">Methyltransferase</keyword>
<comment type="similarity">
    <text evidence="1">Belongs to the N(4)/N(6)-methyltransferase family.</text>
</comment>
<dbReference type="GO" id="GO:0032259">
    <property type="term" value="P:methylation"/>
    <property type="evidence" value="ECO:0007669"/>
    <property type="project" value="UniProtKB-KW"/>
</dbReference>
<dbReference type="Gene3D" id="1.20.1260.30">
    <property type="match status" value="1"/>
</dbReference>
<dbReference type="InterPro" id="IPR002052">
    <property type="entry name" value="DNA_methylase_N6_adenine_CS"/>
</dbReference>
<comment type="caution">
    <text evidence="11">The sequence shown here is derived from an EMBL/GenBank/DDBJ whole genome shotgun (WGS) entry which is preliminary data.</text>
</comment>
<dbReference type="PROSITE" id="PS00092">
    <property type="entry name" value="N6_MTASE"/>
    <property type="match status" value="1"/>
</dbReference>
<organism evidence="11 12">
    <name type="scientific">Staphylococcus americanisciuri</name>
    <dbReference type="NCBI Taxonomy" id="2973940"/>
    <lineage>
        <taxon>Bacteria</taxon>
        <taxon>Bacillati</taxon>
        <taxon>Bacillota</taxon>
        <taxon>Bacilli</taxon>
        <taxon>Bacillales</taxon>
        <taxon>Staphylococcaceae</taxon>
        <taxon>Staphylococcus</taxon>
    </lineage>
</organism>
<dbReference type="InterPro" id="IPR029063">
    <property type="entry name" value="SAM-dependent_MTases_sf"/>
</dbReference>
<keyword evidence="8" id="KW-0175">Coiled coil</keyword>
<dbReference type="EC" id="2.1.1.72" evidence="2"/>
<evidence type="ECO:0000256" key="6">
    <source>
        <dbReference type="ARBA" id="ARBA00022747"/>
    </source>
</evidence>
<evidence type="ECO:0000313" key="12">
    <source>
        <dbReference type="Proteomes" id="UP001205609"/>
    </source>
</evidence>
<sequence>MSVTEKQRQQQAELQKKLWSIANDLRGNMDASEFRNYILGLIFYRYLSEKTEDMVQYLLKDDGDITYEEAWANEEYREALEEELLDRIGYVIEPQDLFSTLVRQIENQEFDIKELIGYLHTAITNIEDSTRGQESEDDFNHLFDDMDLTSTRLGKTNLDRSKLIAKVMMNLATLPFVQSDLEIDMLGDAYEYLIGQFAATAGKKAGEFYTPQQVSKILAKIVTTNKKDLKNVYDPTCGSGSLLLRVGQEANVRHYYGQEYNSTTFNLARMNMLLHDVKYHDFTIENGDTLENPALVDQRFEAVVANPPYSAKWSSDPKFLDDERFSNYGKLAPKSKADFAFVQHMIHHLDENGTMAVVLPHGVLFRGAAEGTIRRYLIEEKNYLDAIIGLPSNLFFGTSIPTCILVFKKCRESEDDVLFIDASQSFEKGKNQNHLSDEDVDKIVNTYRNREEIEKYSHLASLDEIKENDYNLNIPRYVDTFEEEAPIDLEAVQQELSQLDDEIATIEKEIEGYLKELGVFQHEK</sequence>
<keyword evidence="5" id="KW-0949">S-adenosyl-L-methionine</keyword>
<evidence type="ECO:0000259" key="9">
    <source>
        <dbReference type="Pfam" id="PF02384"/>
    </source>
</evidence>
<dbReference type="InterPro" id="IPR003356">
    <property type="entry name" value="DNA_methylase_A-5"/>
</dbReference>
<dbReference type="SUPFAM" id="SSF53335">
    <property type="entry name" value="S-adenosyl-L-methionine-dependent methyltransferases"/>
    <property type="match status" value="1"/>
</dbReference>
<dbReference type="PANTHER" id="PTHR42933">
    <property type="entry name" value="SLR6095 PROTEIN"/>
    <property type="match status" value="1"/>
</dbReference>
<evidence type="ECO:0000256" key="3">
    <source>
        <dbReference type="ARBA" id="ARBA00022603"/>
    </source>
</evidence>
<feature type="coiled-coil region" evidence="8">
    <location>
        <begin position="489"/>
        <end position="516"/>
    </location>
</feature>
<accession>A0ABT2F0A7</accession>
<evidence type="ECO:0000256" key="4">
    <source>
        <dbReference type="ARBA" id="ARBA00022679"/>
    </source>
</evidence>
<evidence type="ECO:0000256" key="7">
    <source>
        <dbReference type="ARBA" id="ARBA00047942"/>
    </source>
</evidence>
<keyword evidence="4 11" id="KW-0808">Transferase</keyword>
<evidence type="ECO:0000259" key="10">
    <source>
        <dbReference type="Pfam" id="PF12161"/>
    </source>
</evidence>
<dbReference type="EMBL" id="JANUXY010000002">
    <property type="protein sequence ID" value="MCS4485896.1"/>
    <property type="molecule type" value="Genomic_DNA"/>
</dbReference>
<dbReference type="InterPro" id="IPR051537">
    <property type="entry name" value="DNA_Adenine_Mtase"/>
</dbReference>